<dbReference type="SUPFAM" id="SSF54001">
    <property type="entry name" value="Cysteine proteinases"/>
    <property type="match status" value="1"/>
</dbReference>
<evidence type="ECO:0000259" key="3">
    <source>
        <dbReference type="Pfam" id="PF18560"/>
    </source>
</evidence>
<sequence>MKKLLITSVLITGLLSMYSCSLRQNSQANTDTTQPTEETSETTTAEPTTKAKPQNPDIFTYNYVHSDEGYFNLLSETPEFKKKAQENGSCWAYAAAASMETNYALKTGNSISIDPYSLTDIVWDTNKSDGFFKKVDTANRDMGGRSWIITETLSRGFNGLTLDSARPLTGKGADAVKQAVRETGGVFAAIPDNSEKKDWYGDYYTMNDAKNETADHAVTIIGWDDNFPKNYFNEEASQNGAWITYNSTEGILGSYYYVSYDTPLKDVASFTVTDKYSAVLGYDAGNENNKYIKRGDETTVANVFHQGGRLAAVGTYNDFEEEQNIKIEIYDATFKVLLYSQDAVLGYRGYQTIDLDTPVSVGDFAIVITYTKGAPVEGDNIEYETHDYVTACGSGQSYVFMGDWKNKSAIFHAVEIPENAEEAPPVDHTYDYIKDLKDMNDGNIKEALGIDFTPKNCCIKALYTY</sequence>
<feature type="chain" id="PRO_5012070918" description="Lectin-like domain-containing protein" evidence="2">
    <location>
        <begin position="29"/>
        <end position="465"/>
    </location>
</feature>
<feature type="region of interest" description="Disordered" evidence="1">
    <location>
        <begin position="25"/>
        <end position="56"/>
    </location>
</feature>
<dbReference type="OrthoDB" id="3648721at2"/>
<organism evidence="4 5">
    <name type="scientific">Ruminococcus flavefaciens</name>
    <dbReference type="NCBI Taxonomy" id="1265"/>
    <lineage>
        <taxon>Bacteria</taxon>
        <taxon>Bacillati</taxon>
        <taxon>Bacillota</taxon>
        <taxon>Clostridia</taxon>
        <taxon>Eubacteriales</taxon>
        <taxon>Oscillospiraceae</taxon>
        <taxon>Ruminococcus</taxon>
    </lineage>
</organism>
<reference evidence="4 5" key="1">
    <citation type="submission" date="2016-11" db="EMBL/GenBank/DDBJ databases">
        <authorList>
            <person name="Jaros S."/>
            <person name="Januszkiewicz K."/>
            <person name="Wedrychowicz H."/>
        </authorList>
    </citation>
    <scope>NUCLEOTIDE SEQUENCE [LARGE SCALE GENOMIC DNA]</scope>
    <source>
        <strain evidence="4 5">Y1</strain>
    </source>
</reference>
<dbReference type="RefSeq" id="WP_072950440.1">
    <property type="nucleotide sequence ID" value="NZ_FRCT01000006.1"/>
</dbReference>
<evidence type="ECO:0000256" key="2">
    <source>
        <dbReference type="SAM" id="SignalP"/>
    </source>
</evidence>
<dbReference type="InterPro" id="IPR040528">
    <property type="entry name" value="Lectin-like"/>
</dbReference>
<dbReference type="PROSITE" id="PS00639">
    <property type="entry name" value="THIOL_PROTEASE_HIS"/>
    <property type="match status" value="1"/>
</dbReference>
<feature type="signal peptide" evidence="2">
    <location>
        <begin position="1"/>
        <end position="28"/>
    </location>
</feature>
<dbReference type="AlphaFoldDB" id="A0A1M7JJF8"/>
<protein>
    <recommendedName>
        <fullName evidence="3">Lectin-like domain-containing protein</fullName>
    </recommendedName>
</protein>
<proteinExistence type="predicted"/>
<dbReference type="InterPro" id="IPR025660">
    <property type="entry name" value="Pept_his_AS"/>
</dbReference>
<evidence type="ECO:0000313" key="5">
    <source>
        <dbReference type="Proteomes" id="UP000184394"/>
    </source>
</evidence>
<gene>
    <name evidence="4" type="ORF">SAMN04487860_10644</name>
</gene>
<name>A0A1M7JJF8_RUMFL</name>
<dbReference type="Pfam" id="PF18560">
    <property type="entry name" value="Lectin_like"/>
    <property type="match status" value="1"/>
</dbReference>
<evidence type="ECO:0000313" key="4">
    <source>
        <dbReference type="EMBL" id="SHM53144.1"/>
    </source>
</evidence>
<evidence type="ECO:0000256" key="1">
    <source>
        <dbReference type="SAM" id="MobiDB-lite"/>
    </source>
</evidence>
<accession>A0A1M7JJF8</accession>
<dbReference type="Gene3D" id="3.90.70.10">
    <property type="entry name" value="Cysteine proteinases"/>
    <property type="match status" value="2"/>
</dbReference>
<feature type="domain" description="Lectin-like" evidence="3">
    <location>
        <begin position="294"/>
        <end position="406"/>
    </location>
</feature>
<dbReference type="InterPro" id="IPR038765">
    <property type="entry name" value="Papain-like_cys_pep_sf"/>
</dbReference>
<dbReference type="EMBL" id="FRCT01000006">
    <property type="protein sequence ID" value="SHM53144.1"/>
    <property type="molecule type" value="Genomic_DNA"/>
</dbReference>
<dbReference type="Proteomes" id="UP000184394">
    <property type="component" value="Unassembled WGS sequence"/>
</dbReference>
<keyword evidence="2" id="KW-0732">Signal</keyword>
<dbReference type="PROSITE" id="PS51257">
    <property type="entry name" value="PROKAR_LIPOPROTEIN"/>
    <property type="match status" value="1"/>
</dbReference>
<feature type="compositionally biased region" description="Low complexity" evidence="1">
    <location>
        <begin position="30"/>
        <end position="48"/>
    </location>
</feature>